<protein>
    <submittedName>
        <fullName evidence="1">Uncharacterized protein</fullName>
    </submittedName>
</protein>
<comment type="caution">
    <text evidence="1">The sequence shown here is derived from an EMBL/GenBank/DDBJ whole genome shotgun (WGS) entry which is preliminary data.</text>
</comment>
<dbReference type="RefSeq" id="WP_263334218.1">
    <property type="nucleotide sequence ID" value="NZ_JAGSYH010000002.1"/>
</dbReference>
<organism evidence="1 2">
    <name type="scientific">Acidicapsa dinghuensis</name>
    <dbReference type="NCBI Taxonomy" id="2218256"/>
    <lineage>
        <taxon>Bacteria</taxon>
        <taxon>Pseudomonadati</taxon>
        <taxon>Acidobacteriota</taxon>
        <taxon>Terriglobia</taxon>
        <taxon>Terriglobales</taxon>
        <taxon>Acidobacteriaceae</taxon>
        <taxon>Acidicapsa</taxon>
    </lineage>
</organism>
<accession>A0ABW1EB51</accession>
<evidence type="ECO:0000313" key="2">
    <source>
        <dbReference type="Proteomes" id="UP001596091"/>
    </source>
</evidence>
<gene>
    <name evidence="1" type="ORF">ACFPT7_02690</name>
</gene>
<evidence type="ECO:0000313" key="1">
    <source>
        <dbReference type="EMBL" id="MFC5861194.1"/>
    </source>
</evidence>
<keyword evidence="2" id="KW-1185">Reference proteome</keyword>
<name>A0ABW1EB51_9BACT</name>
<proteinExistence type="predicted"/>
<dbReference type="EMBL" id="JBHSPH010000001">
    <property type="protein sequence ID" value="MFC5861194.1"/>
    <property type="molecule type" value="Genomic_DNA"/>
</dbReference>
<dbReference type="Proteomes" id="UP001596091">
    <property type="component" value="Unassembled WGS sequence"/>
</dbReference>
<sequence>MQVLLKSSETAVETRCSVCGQGFVMFWERQTRNERNEAMREIEATLRHHHHAGDGPHVHPVKGFLVPEWDGPIAFSGAAILGNAPVWAL</sequence>
<reference evidence="2" key="1">
    <citation type="journal article" date="2019" name="Int. J. Syst. Evol. Microbiol.">
        <title>The Global Catalogue of Microorganisms (GCM) 10K type strain sequencing project: providing services to taxonomists for standard genome sequencing and annotation.</title>
        <authorList>
            <consortium name="The Broad Institute Genomics Platform"/>
            <consortium name="The Broad Institute Genome Sequencing Center for Infectious Disease"/>
            <person name="Wu L."/>
            <person name="Ma J."/>
        </authorList>
    </citation>
    <scope>NUCLEOTIDE SEQUENCE [LARGE SCALE GENOMIC DNA]</scope>
    <source>
        <strain evidence="2">JCM 4087</strain>
    </source>
</reference>